<name>A0A4C1YMV6_EUMVA</name>
<keyword evidence="2" id="KW-1185">Reference proteome</keyword>
<dbReference type="EMBL" id="BGZK01001259">
    <property type="protein sequence ID" value="GBP75717.1"/>
    <property type="molecule type" value="Genomic_DNA"/>
</dbReference>
<reference evidence="1 2" key="1">
    <citation type="journal article" date="2019" name="Commun. Biol.">
        <title>The bagworm genome reveals a unique fibroin gene that provides high tensile strength.</title>
        <authorList>
            <person name="Kono N."/>
            <person name="Nakamura H."/>
            <person name="Ohtoshi R."/>
            <person name="Tomita M."/>
            <person name="Numata K."/>
            <person name="Arakawa K."/>
        </authorList>
    </citation>
    <scope>NUCLEOTIDE SEQUENCE [LARGE SCALE GENOMIC DNA]</scope>
</reference>
<dbReference type="AlphaFoldDB" id="A0A4C1YMV6"/>
<dbReference type="Proteomes" id="UP000299102">
    <property type="component" value="Unassembled WGS sequence"/>
</dbReference>
<comment type="caution">
    <text evidence="1">The sequence shown here is derived from an EMBL/GenBank/DDBJ whole genome shotgun (WGS) entry which is preliminary data.</text>
</comment>
<gene>
    <name evidence="1" type="ORF">EVAR_58810_1</name>
</gene>
<protein>
    <submittedName>
        <fullName evidence="1">Uncharacterized protein</fullName>
    </submittedName>
</protein>
<accession>A0A4C1YMV6</accession>
<evidence type="ECO:0000313" key="1">
    <source>
        <dbReference type="EMBL" id="GBP75717.1"/>
    </source>
</evidence>
<proteinExistence type="predicted"/>
<evidence type="ECO:0000313" key="2">
    <source>
        <dbReference type="Proteomes" id="UP000299102"/>
    </source>
</evidence>
<sequence>MDICNFSGITIAVAGLSSRNRIFDEGGVDCWKGKWSNIKLSAKQKKREKIIPCEDLCPLPALLRNRLHDIVKVRERPQIGLLADVTHNGKRTAVCSIRGVCVTFVRFPQTRTFRSLAPRRSGDRLLKWRELTSPARCPRGALAAGSVRRLSSRGWTCKSNVIFLAISHYELPFRPLGPLSNKKGSTENKIKITHPLYCNKGRSDSPRAQCEQGMFSTDNDFAVRAISACRF</sequence>
<organism evidence="1 2">
    <name type="scientific">Eumeta variegata</name>
    <name type="common">Bagworm moth</name>
    <name type="synonym">Eumeta japonica</name>
    <dbReference type="NCBI Taxonomy" id="151549"/>
    <lineage>
        <taxon>Eukaryota</taxon>
        <taxon>Metazoa</taxon>
        <taxon>Ecdysozoa</taxon>
        <taxon>Arthropoda</taxon>
        <taxon>Hexapoda</taxon>
        <taxon>Insecta</taxon>
        <taxon>Pterygota</taxon>
        <taxon>Neoptera</taxon>
        <taxon>Endopterygota</taxon>
        <taxon>Lepidoptera</taxon>
        <taxon>Glossata</taxon>
        <taxon>Ditrysia</taxon>
        <taxon>Tineoidea</taxon>
        <taxon>Psychidae</taxon>
        <taxon>Oiketicinae</taxon>
        <taxon>Eumeta</taxon>
    </lineage>
</organism>